<proteinExistence type="predicted"/>
<dbReference type="Proteomes" id="UP000559027">
    <property type="component" value="Unassembled WGS sequence"/>
</dbReference>
<feature type="region of interest" description="Disordered" evidence="1">
    <location>
        <begin position="252"/>
        <end position="295"/>
    </location>
</feature>
<gene>
    <name evidence="2" type="ORF">D9756_010762</name>
</gene>
<protein>
    <submittedName>
        <fullName evidence="2">Uncharacterized protein</fullName>
    </submittedName>
</protein>
<organism evidence="2 3">
    <name type="scientific">Leucocoprinus leucothites</name>
    <dbReference type="NCBI Taxonomy" id="201217"/>
    <lineage>
        <taxon>Eukaryota</taxon>
        <taxon>Fungi</taxon>
        <taxon>Dikarya</taxon>
        <taxon>Basidiomycota</taxon>
        <taxon>Agaricomycotina</taxon>
        <taxon>Agaricomycetes</taxon>
        <taxon>Agaricomycetidae</taxon>
        <taxon>Agaricales</taxon>
        <taxon>Agaricineae</taxon>
        <taxon>Agaricaceae</taxon>
        <taxon>Leucocoprinus</taxon>
    </lineage>
</organism>
<evidence type="ECO:0000313" key="3">
    <source>
        <dbReference type="Proteomes" id="UP000559027"/>
    </source>
</evidence>
<sequence>MTLPTSIFSCPIPLPRTPLEDIITVHPIPLILEDMQGSLQRTRLQDCDGRGYFSISPWQQDQYRGIRIKGDIQCSPFGNRVVFVEWGDETGQGTVSVENPAKLELEVDLAQYLPVVNPEKHTPQTIATASRRFTSFLDGNEYTWIYHPPENLEMQWECVDLAGETIAYYSLKIPNEPEYMSSGCSLTVINQKHDFLALEMVTTCWIVRTFQKRFNEAAQAAREANGEVDQESESDSDSVIARARVAWENRWADCESSDESPPSSEEGDGGDALSERSTTSSRDEISRGQEQEEVS</sequence>
<dbReference type="AlphaFoldDB" id="A0A8H5FTI9"/>
<dbReference type="OrthoDB" id="3242031at2759"/>
<comment type="caution">
    <text evidence="2">The sequence shown here is derived from an EMBL/GenBank/DDBJ whole genome shotgun (WGS) entry which is preliminary data.</text>
</comment>
<reference evidence="2 3" key="1">
    <citation type="journal article" date="2020" name="ISME J.">
        <title>Uncovering the hidden diversity of litter-decomposition mechanisms in mushroom-forming fungi.</title>
        <authorList>
            <person name="Floudas D."/>
            <person name="Bentzer J."/>
            <person name="Ahren D."/>
            <person name="Johansson T."/>
            <person name="Persson P."/>
            <person name="Tunlid A."/>
        </authorList>
    </citation>
    <scope>NUCLEOTIDE SEQUENCE [LARGE SCALE GENOMIC DNA]</scope>
    <source>
        <strain evidence="2 3">CBS 146.42</strain>
    </source>
</reference>
<evidence type="ECO:0000256" key="1">
    <source>
        <dbReference type="SAM" id="MobiDB-lite"/>
    </source>
</evidence>
<feature type="compositionally biased region" description="Basic and acidic residues" evidence="1">
    <location>
        <begin position="281"/>
        <end position="295"/>
    </location>
</feature>
<keyword evidence="3" id="KW-1185">Reference proteome</keyword>
<name>A0A8H5FTI9_9AGAR</name>
<dbReference type="EMBL" id="JAACJO010000021">
    <property type="protein sequence ID" value="KAF5348118.1"/>
    <property type="molecule type" value="Genomic_DNA"/>
</dbReference>
<accession>A0A8H5FTI9</accession>
<evidence type="ECO:0000313" key="2">
    <source>
        <dbReference type="EMBL" id="KAF5348118.1"/>
    </source>
</evidence>